<keyword evidence="1" id="KW-0812">Transmembrane</keyword>
<evidence type="ECO:0000256" key="1">
    <source>
        <dbReference type="SAM" id="Phobius"/>
    </source>
</evidence>
<reference evidence="2 3" key="1">
    <citation type="submission" date="2024-01" db="EMBL/GenBank/DDBJ databases">
        <title>The complete chloroplast genome sequence of Lithospermum erythrorhizon: insights into the phylogenetic relationship among Boraginaceae species and the maternal lineages of purple gromwells.</title>
        <authorList>
            <person name="Okada T."/>
            <person name="Watanabe K."/>
        </authorList>
    </citation>
    <scope>NUCLEOTIDE SEQUENCE [LARGE SCALE GENOMIC DNA]</scope>
</reference>
<name>A0AAV3PWD7_LITER</name>
<keyword evidence="3" id="KW-1185">Reference proteome</keyword>
<organism evidence="2 3">
    <name type="scientific">Lithospermum erythrorhizon</name>
    <name type="common">Purple gromwell</name>
    <name type="synonym">Lithospermum officinale var. erythrorhizon</name>
    <dbReference type="NCBI Taxonomy" id="34254"/>
    <lineage>
        <taxon>Eukaryota</taxon>
        <taxon>Viridiplantae</taxon>
        <taxon>Streptophyta</taxon>
        <taxon>Embryophyta</taxon>
        <taxon>Tracheophyta</taxon>
        <taxon>Spermatophyta</taxon>
        <taxon>Magnoliopsida</taxon>
        <taxon>eudicotyledons</taxon>
        <taxon>Gunneridae</taxon>
        <taxon>Pentapetalae</taxon>
        <taxon>asterids</taxon>
        <taxon>lamiids</taxon>
        <taxon>Boraginales</taxon>
        <taxon>Boraginaceae</taxon>
        <taxon>Boraginoideae</taxon>
        <taxon>Lithospermeae</taxon>
        <taxon>Lithospermum</taxon>
    </lineage>
</organism>
<dbReference type="Proteomes" id="UP001454036">
    <property type="component" value="Unassembled WGS sequence"/>
</dbReference>
<sequence>MRAEYGKTWSEYRRVKTKNREKEVCFVLVVLEILVGGSLLCVGGLGDFGVGKSGGGSCNFPREGGGSLLCVGGLGKSGGGSCNFPREGGFKMVVHLLEVGKFV</sequence>
<dbReference type="EMBL" id="BAABME010002608">
    <property type="protein sequence ID" value="GAA0155386.1"/>
    <property type="molecule type" value="Genomic_DNA"/>
</dbReference>
<feature type="transmembrane region" description="Helical" evidence="1">
    <location>
        <begin position="24"/>
        <end position="45"/>
    </location>
</feature>
<dbReference type="AlphaFoldDB" id="A0AAV3PWD7"/>
<evidence type="ECO:0008006" key="4">
    <source>
        <dbReference type="Google" id="ProtNLM"/>
    </source>
</evidence>
<comment type="caution">
    <text evidence="2">The sequence shown here is derived from an EMBL/GenBank/DDBJ whole genome shotgun (WGS) entry which is preliminary data.</text>
</comment>
<keyword evidence="1" id="KW-1133">Transmembrane helix</keyword>
<evidence type="ECO:0000313" key="2">
    <source>
        <dbReference type="EMBL" id="GAA0155386.1"/>
    </source>
</evidence>
<keyword evidence="1" id="KW-0472">Membrane</keyword>
<evidence type="ECO:0000313" key="3">
    <source>
        <dbReference type="Proteomes" id="UP001454036"/>
    </source>
</evidence>
<protein>
    <recommendedName>
        <fullName evidence="4">Transmembrane protein</fullName>
    </recommendedName>
</protein>
<gene>
    <name evidence="2" type="ORF">LIER_13128</name>
</gene>
<accession>A0AAV3PWD7</accession>
<proteinExistence type="predicted"/>